<protein>
    <recommendedName>
        <fullName evidence="1">HTH marR-type domain-containing protein</fullName>
    </recommendedName>
</protein>
<dbReference type="Gene3D" id="1.10.10.10">
    <property type="entry name" value="Winged helix-like DNA-binding domain superfamily/Winged helix DNA-binding domain"/>
    <property type="match status" value="1"/>
</dbReference>
<name>A0A0R1V0H9_9LACO</name>
<gene>
    <name evidence="2" type="ORF">FD50_GL002023</name>
</gene>
<dbReference type="RefSeq" id="WP_054755587.1">
    <property type="nucleotide sequence ID" value="NZ_AZFQ01000055.1"/>
</dbReference>
<organism evidence="2 3">
    <name type="scientific">Liquorilactobacillus satsumensis DSM 16230 = JCM 12392</name>
    <dbReference type="NCBI Taxonomy" id="1423801"/>
    <lineage>
        <taxon>Bacteria</taxon>
        <taxon>Bacillati</taxon>
        <taxon>Bacillota</taxon>
        <taxon>Bacilli</taxon>
        <taxon>Lactobacillales</taxon>
        <taxon>Lactobacillaceae</taxon>
        <taxon>Liquorilactobacillus</taxon>
    </lineage>
</organism>
<keyword evidence="3" id="KW-1185">Reference proteome</keyword>
<dbReference type="InterPro" id="IPR036388">
    <property type="entry name" value="WH-like_DNA-bd_sf"/>
</dbReference>
<dbReference type="STRING" id="1423801.FD50_GL002023"/>
<evidence type="ECO:0000313" key="3">
    <source>
        <dbReference type="Proteomes" id="UP000051166"/>
    </source>
</evidence>
<evidence type="ECO:0000313" key="2">
    <source>
        <dbReference type="EMBL" id="KRL96744.1"/>
    </source>
</evidence>
<dbReference type="SUPFAM" id="SSF46785">
    <property type="entry name" value="Winged helix' DNA-binding domain"/>
    <property type="match status" value="1"/>
</dbReference>
<comment type="caution">
    <text evidence="2">The sequence shown here is derived from an EMBL/GenBank/DDBJ whole genome shotgun (WGS) entry which is preliminary data.</text>
</comment>
<accession>A0A0R1V0H9</accession>
<feature type="domain" description="HTH marR-type" evidence="1">
    <location>
        <begin position="22"/>
        <end position="125"/>
    </location>
</feature>
<dbReference type="GeneID" id="98309240"/>
<evidence type="ECO:0000259" key="1">
    <source>
        <dbReference type="SMART" id="SM00347"/>
    </source>
</evidence>
<dbReference type="PATRIC" id="fig|1423801.4.peg.2067"/>
<proteinExistence type="predicted"/>
<dbReference type="InterPro" id="IPR000835">
    <property type="entry name" value="HTH_MarR-typ"/>
</dbReference>
<dbReference type="InterPro" id="IPR036390">
    <property type="entry name" value="WH_DNA-bd_sf"/>
</dbReference>
<dbReference type="GO" id="GO:0003700">
    <property type="term" value="F:DNA-binding transcription factor activity"/>
    <property type="evidence" value="ECO:0007669"/>
    <property type="project" value="InterPro"/>
</dbReference>
<dbReference type="Pfam" id="PF12802">
    <property type="entry name" value="MarR_2"/>
    <property type="match status" value="1"/>
</dbReference>
<dbReference type="Proteomes" id="UP000051166">
    <property type="component" value="Unassembled WGS sequence"/>
</dbReference>
<dbReference type="SMART" id="SM00347">
    <property type="entry name" value="HTH_MARR"/>
    <property type="match status" value="1"/>
</dbReference>
<sequence length="141" mass="15880">MERSLGISIKKASNAIARNADSFAHSLGLTGVQIGIIDYIFQNEKERAIFQKDIEKEFNIRRSTATSALKLMEARELLVRVPLLKDARMKQILLTHNSKILEGKIHCFFQATEEEMESALGSAEAKLLQQQLLTLTKSLVH</sequence>
<reference evidence="2 3" key="1">
    <citation type="journal article" date="2015" name="Genome Announc.">
        <title>Expanding the biotechnology potential of lactobacilli through comparative genomics of 213 strains and associated genera.</title>
        <authorList>
            <person name="Sun Z."/>
            <person name="Harris H.M."/>
            <person name="McCann A."/>
            <person name="Guo C."/>
            <person name="Argimon S."/>
            <person name="Zhang W."/>
            <person name="Yang X."/>
            <person name="Jeffery I.B."/>
            <person name="Cooney J.C."/>
            <person name="Kagawa T.F."/>
            <person name="Liu W."/>
            <person name="Song Y."/>
            <person name="Salvetti E."/>
            <person name="Wrobel A."/>
            <person name="Rasinkangas P."/>
            <person name="Parkhill J."/>
            <person name="Rea M.C."/>
            <person name="O'Sullivan O."/>
            <person name="Ritari J."/>
            <person name="Douillard F.P."/>
            <person name="Paul Ross R."/>
            <person name="Yang R."/>
            <person name="Briner A.E."/>
            <person name="Felis G.E."/>
            <person name="de Vos W.M."/>
            <person name="Barrangou R."/>
            <person name="Klaenhammer T.R."/>
            <person name="Caufield P.W."/>
            <person name="Cui Y."/>
            <person name="Zhang H."/>
            <person name="O'Toole P.W."/>
        </authorList>
    </citation>
    <scope>NUCLEOTIDE SEQUENCE [LARGE SCALE GENOMIC DNA]</scope>
    <source>
        <strain evidence="2 3">DSM 16230</strain>
    </source>
</reference>
<dbReference type="OrthoDB" id="384891at2"/>
<dbReference type="EMBL" id="AZFQ01000055">
    <property type="protein sequence ID" value="KRL96744.1"/>
    <property type="molecule type" value="Genomic_DNA"/>
</dbReference>
<dbReference type="AlphaFoldDB" id="A0A0R1V0H9"/>